<reference evidence="2" key="2">
    <citation type="submission" date="2020-09" db="EMBL/GenBank/DDBJ databases">
        <authorList>
            <person name="Sun Q."/>
            <person name="Ohkuma M."/>
        </authorList>
    </citation>
    <scope>NUCLEOTIDE SEQUENCE</scope>
    <source>
        <strain evidence="2">JCM 3035</strain>
    </source>
</reference>
<organism evidence="2 3">
    <name type="scientific">Streptomyces flaveus</name>
    <dbReference type="NCBI Taxonomy" id="66370"/>
    <lineage>
        <taxon>Bacteria</taxon>
        <taxon>Bacillati</taxon>
        <taxon>Actinomycetota</taxon>
        <taxon>Actinomycetes</taxon>
        <taxon>Kitasatosporales</taxon>
        <taxon>Streptomycetaceae</taxon>
        <taxon>Streptomyces</taxon>
        <taxon>Streptomyces aurantiacus group</taxon>
    </lineage>
</organism>
<dbReference type="Proteomes" id="UP000637788">
    <property type="component" value="Unassembled WGS sequence"/>
</dbReference>
<evidence type="ECO:0000313" key="3">
    <source>
        <dbReference type="Proteomes" id="UP000637788"/>
    </source>
</evidence>
<name>A0A917RGV2_9ACTN</name>
<evidence type="ECO:0000313" key="2">
    <source>
        <dbReference type="EMBL" id="GGL07454.1"/>
    </source>
</evidence>
<evidence type="ECO:0000256" key="1">
    <source>
        <dbReference type="SAM" id="MobiDB-lite"/>
    </source>
</evidence>
<proteinExistence type="predicted"/>
<comment type="caution">
    <text evidence="2">The sequence shown here is derived from an EMBL/GenBank/DDBJ whole genome shotgun (WGS) entry which is preliminary data.</text>
</comment>
<protein>
    <submittedName>
        <fullName evidence="2">Uncharacterized protein</fullName>
    </submittedName>
</protein>
<dbReference type="AlphaFoldDB" id="A0A917RGV2"/>
<dbReference type="EMBL" id="BMPQ01000035">
    <property type="protein sequence ID" value="GGL07454.1"/>
    <property type="molecule type" value="Genomic_DNA"/>
</dbReference>
<feature type="compositionally biased region" description="Gly residues" evidence="1">
    <location>
        <begin position="31"/>
        <end position="40"/>
    </location>
</feature>
<sequence length="105" mass="11691">MAVGHVLRLAPPGKPRVGNHTLTGTRRSGRDGGGSEDGGGQLMALRLHRTGLSWRRWDQGYWSLRRQPYAAIQRSGSTLWARRQDYGDGSFQAGITWRAWCVLSV</sequence>
<reference evidence="2" key="1">
    <citation type="journal article" date="2014" name="Int. J. Syst. Evol. Microbiol.">
        <title>Complete genome sequence of Corynebacterium casei LMG S-19264T (=DSM 44701T), isolated from a smear-ripened cheese.</title>
        <authorList>
            <consortium name="US DOE Joint Genome Institute (JGI-PGF)"/>
            <person name="Walter F."/>
            <person name="Albersmeier A."/>
            <person name="Kalinowski J."/>
            <person name="Ruckert C."/>
        </authorList>
    </citation>
    <scope>NUCLEOTIDE SEQUENCE</scope>
    <source>
        <strain evidence="2">JCM 3035</strain>
    </source>
</reference>
<gene>
    <name evidence="2" type="ORF">GCM10010094_80300</name>
</gene>
<feature type="region of interest" description="Disordered" evidence="1">
    <location>
        <begin position="1"/>
        <end position="40"/>
    </location>
</feature>
<keyword evidence="3" id="KW-1185">Reference proteome</keyword>
<accession>A0A917RGV2</accession>